<protein>
    <submittedName>
        <fullName evidence="2">Uncharacterized protein</fullName>
    </submittedName>
</protein>
<evidence type="ECO:0000313" key="2">
    <source>
        <dbReference type="EMBL" id="OWJ67686.1"/>
    </source>
</evidence>
<dbReference type="Proteomes" id="UP000196655">
    <property type="component" value="Unassembled WGS sequence"/>
</dbReference>
<gene>
    <name evidence="2" type="ORF">BWR60_08355</name>
</gene>
<name>A0A211ZR69_9PROT</name>
<evidence type="ECO:0000313" key="3">
    <source>
        <dbReference type="Proteomes" id="UP000196655"/>
    </source>
</evidence>
<dbReference type="SUPFAM" id="SSF50969">
    <property type="entry name" value="YVTN repeat-like/Quinoprotein amine dehydrogenase"/>
    <property type="match status" value="1"/>
</dbReference>
<evidence type="ECO:0000256" key="1">
    <source>
        <dbReference type="SAM" id="SignalP"/>
    </source>
</evidence>
<accession>A0A211ZR69</accession>
<reference evidence="3" key="1">
    <citation type="submission" date="2017-05" db="EMBL/GenBank/DDBJ databases">
        <authorList>
            <person name="Macchi M."/>
            <person name="Festa S."/>
            <person name="Coppotelli B.M."/>
            <person name="Morelli I.S."/>
        </authorList>
    </citation>
    <scope>NUCLEOTIDE SEQUENCE [LARGE SCALE GENOMIC DNA]</scope>
    <source>
        <strain evidence="3">I</strain>
    </source>
</reference>
<feature type="signal peptide" evidence="1">
    <location>
        <begin position="1"/>
        <end position="25"/>
    </location>
</feature>
<comment type="caution">
    <text evidence="2">The sequence shown here is derived from an EMBL/GenBank/DDBJ whole genome shotgun (WGS) entry which is preliminary data.</text>
</comment>
<feature type="chain" id="PRO_5012035645" evidence="1">
    <location>
        <begin position="26"/>
        <end position="443"/>
    </location>
</feature>
<dbReference type="EMBL" id="NHON01000011">
    <property type="protein sequence ID" value="OWJ67686.1"/>
    <property type="molecule type" value="Genomic_DNA"/>
</dbReference>
<keyword evidence="3" id="KW-1185">Reference proteome</keyword>
<dbReference type="InterPro" id="IPR011044">
    <property type="entry name" value="Quino_amine_DH_bsu"/>
</dbReference>
<dbReference type="STRING" id="1122125.GCA_000423185_03290"/>
<dbReference type="RefSeq" id="WP_218823400.1">
    <property type="nucleotide sequence ID" value="NZ_NHON01000011.1"/>
</dbReference>
<proteinExistence type="predicted"/>
<dbReference type="AlphaFoldDB" id="A0A211ZR69"/>
<organism evidence="2 3">
    <name type="scientific">Inquilinus limosus</name>
    <dbReference type="NCBI Taxonomy" id="171674"/>
    <lineage>
        <taxon>Bacteria</taxon>
        <taxon>Pseudomonadati</taxon>
        <taxon>Pseudomonadota</taxon>
        <taxon>Alphaproteobacteria</taxon>
        <taxon>Rhodospirillales</taxon>
        <taxon>Rhodospirillaceae</taxon>
        <taxon>Inquilinus</taxon>
    </lineage>
</organism>
<sequence length="443" mass="47011">MTRPRWTVAGALLAALTLAAGPLPAHDHTSRGRLVFADHEAPVVSVLDLDTGKVTHSFPVTKADPTLIGTEGGRFVVIRTGDDAGTIRLLDSGLFFESHEDHFDIEKGEVRLLDLVLAGDKPSHVVSEKGWLTVFFDGQRPWLGKSDPKVVALRLDALDRGTAEPEIWPAPAPQHGIAVPLGGDRFLVSVSKEAYARGDDRTVSSRPNGFEILDRSQGWKSVESFNDASDPDRSCKEFHGHAALGETHAFGCNPRIEGSAASDGGVLVVGPGPDGAWGSRKLAYPDGRRASAIKGRAAGRYLVANYGGENGRPFEALLRIDPTAEALTAADVFPIPAGQAVCQYELTNDGKRVVNLTQDGRLRVYDIAPEWKAVAEFDAVPAFDCAWDAATPAPAVAIIGNSAFVSDPENGRIREFYLNSLKQGLDVPVGGKPSAIAGGGSAG</sequence>
<keyword evidence="1" id="KW-0732">Signal</keyword>